<dbReference type="EMBL" id="NOIG01000010">
    <property type="protein sequence ID" value="OYD49228.1"/>
    <property type="molecule type" value="Genomic_DNA"/>
</dbReference>
<dbReference type="GO" id="GO:0055085">
    <property type="term" value="P:transmembrane transport"/>
    <property type="evidence" value="ECO:0007669"/>
    <property type="project" value="InterPro"/>
</dbReference>
<protein>
    <submittedName>
        <fullName evidence="3">C4-dicarboxylate ABC transporter substrate-binding protein</fullName>
    </submittedName>
</protein>
<dbReference type="PANTHER" id="PTHR33376">
    <property type="match status" value="1"/>
</dbReference>
<feature type="signal peptide" evidence="2">
    <location>
        <begin position="1"/>
        <end position="18"/>
    </location>
</feature>
<name>A0A235EJK7_9BURK</name>
<dbReference type="Gene3D" id="3.40.190.170">
    <property type="entry name" value="Bacterial extracellular solute-binding protein, family 7"/>
    <property type="match status" value="1"/>
</dbReference>
<dbReference type="AlphaFoldDB" id="A0A235EJK7"/>
<feature type="chain" id="PRO_5012986087" evidence="2">
    <location>
        <begin position="19"/>
        <end position="321"/>
    </location>
</feature>
<keyword evidence="4" id="KW-1185">Reference proteome</keyword>
<dbReference type="InterPro" id="IPR018389">
    <property type="entry name" value="DctP_fam"/>
</dbReference>
<keyword evidence="1 2" id="KW-0732">Signal</keyword>
<evidence type="ECO:0000313" key="3">
    <source>
        <dbReference type="EMBL" id="OYD49228.1"/>
    </source>
</evidence>
<organism evidence="3 4">
    <name type="scientific">Acidovorax kalamii</name>
    <dbReference type="NCBI Taxonomy" id="2004485"/>
    <lineage>
        <taxon>Bacteria</taxon>
        <taxon>Pseudomonadati</taxon>
        <taxon>Pseudomonadota</taxon>
        <taxon>Betaproteobacteria</taxon>
        <taxon>Burkholderiales</taxon>
        <taxon>Comamonadaceae</taxon>
        <taxon>Acidovorax</taxon>
    </lineage>
</organism>
<dbReference type="InterPro" id="IPR038404">
    <property type="entry name" value="TRAP_DctP_sf"/>
</dbReference>
<dbReference type="RefSeq" id="WP_094290644.1">
    <property type="nucleotide sequence ID" value="NZ_NOIG01000010.1"/>
</dbReference>
<proteinExistence type="predicted"/>
<dbReference type="CDD" id="cd13602">
    <property type="entry name" value="PBP2_TRAP_BpDctp6_7"/>
    <property type="match status" value="1"/>
</dbReference>
<dbReference type="Proteomes" id="UP000215441">
    <property type="component" value="Unassembled WGS sequence"/>
</dbReference>
<evidence type="ECO:0000313" key="4">
    <source>
        <dbReference type="Proteomes" id="UP000215441"/>
    </source>
</evidence>
<reference evidence="3 4" key="1">
    <citation type="submission" date="2017-07" db="EMBL/GenBank/DDBJ databases">
        <title>Acidovorax KNDSW TSA 6 genome sequence and assembly.</title>
        <authorList>
            <person name="Mayilraj S."/>
        </authorList>
    </citation>
    <scope>NUCLEOTIDE SEQUENCE [LARGE SCALE GENOMIC DNA]</scope>
    <source>
        <strain evidence="3 4">KNDSW-TSA6</strain>
    </source>
</reference>
<dbReference type="NCBIfam" id="NF037995">
    <property type="entry name" value="TRAP_S1"/>
    <property type="match status" value="1"/>
</dbReference>
<dbReference type="PANTHER" id="PTHR33376:SF4">
    <property type="entry name" value="SIALIC ACID-BINDING PERIPLASMIC PROTEIN SIAP"/>
    <property type="match status" value="1"/>
</dbReference>
<gene>
    <name evidence="3" type="ORF">CBY09_16350</name>
</gene>
<accession>A0A235EJK7</accession>
<comment type="caution">
    <text evidence="3">The sequence shown here is derived from an EMBL/GenBank/DDBJ whole genome shotgun (WGS) entry which is preliminary data.</text>
</comment>
<dbReference type="Pfam" id="PF03480">
    <property type="entry name" value="DctP"/>
    <property type="match status" value="1"/>
</dbReference>
<evidence type="ECO:0000256" key="2">
    <source>
        <dbReference type="SAM" id="SignalP"/>
    </source>
</evidence>
<sequence length="321" mass="35114">MKAVVLLAALAVAPVLHAQTQWKLATGYRAESFHTRNVVQFAQDVERASGGALRIEVHANNALFKLGEIPQAVQDGKVQAGETIMTSLVQGMPIAGADTVPFLVRSYADARRLWDLQRPLIDGHFAAKGLKALYAVPWPPQGLFSIGPVRSSADFKGTRMRTYNPATVRIAELLGATPVDVPMVEVNKALSAGKLDSMITSALTGVENQVWGQIKQYYGINAWLPKNIVFVNQQAFDALPPAARQAVTQMAAEAETRGWALSAAVAEESVGELQRKGIKVERASAELDTELKRLGERFSREWVQSVGNDANKIFIPYYFQR</sequence>
<dbReference type="OrthoDB" id="9783941at2"/>
<evidence type="ECO:0000256" key="1">
    <source>
        <dbReference type="ARBA" id="ARBA00022729"/>
    </source>
</evidence>